<evidence type="ECO:0000256" key="2">
    <source>
        <dbReference type="SAM" id="SignalP"/>
    </source>
</evidence>
<feature type="transmembrane region" description="Helical" evidence="1">
    <location>
        <begin position="274"/>
        <end position="293"/>
    </location>
</feature>
<dbReference type="eggNOG" id="ENOG502RKQQ">
    <property type="taxonomic scope" value="Eukaryota"/>
</dbReference>
<keyword evidence="1" id="KW-1133">Transmembrane helix</keyword>
<dbReference type="GO" id="GO:0005506">
    <property type="term" value="F:iron ion binding"/>
    <property type="evidence" value="ECO:0007669"/>
    <property type="project" value="InterPro"/>
</dbReference>
<dbReference type="EnsemblProtists" id="EKX41509">
    <property type="protein sequence ID" value="EKX41509"/>
    <property type="gene ID" value="GUITHDRAFT_164374"/>
</dbReference>
<dbReference type="OrthoDB" id="416096at2759"/>
<organism evidence="4">
    <name type="scientific">Guillardia theta (strain CCMP2712)</name>
    <name type="common">Cryptophyte</name>
    <dbReference type="NCBI Taxonomy" id="905079"/>
    <lineage>
        <taxon>Eukaryota</taxon>
        <taxon>Cryptophyceae</taxon>
        <taxon>Pyrenomonadales</taxon>
        <taxon>Geminigeraceae</taxon>
        <taxon>Guillardia</taxon>
    </lineage>
</organism>
<dbReference type="EMBL" id="JH993023">
    <property type="protein sequence ID" value="EKX41509.1"/>
    <property type="molecule type" value="Genomic_DNA"/>
</dbReference>
<dbReference type="HOGENOM" id="CLU_693470_0_0_1"/>
<protein>
    <recommendedName>
        <fullName evidence="3">Beta-carotene isomerase D27-like C-terminal domain-containing protein</fullName>
    </recommendedName>
</protein>
<evidence type="ECO:0000313" key="5">
    <source>
        <dbReference type="EnsemblProtists" id="EKX41509"/>
    </source>
</evidence>
<gene>
    <name evidence="4" type="ORF">GUITHDRAFT_164374</name>
</gene>
<dbReference type="InterPro" id="IPR025114">
    <property type="entry name" value="D27-like_C"/>
</dbReference>
<evidence type="ECO:0000259" key="3">
    <source>
        <dbReference type="Pfam" id="PF13225"/>
    </source>
</evidence>
<dbReference type="RefSeq" id="XP_005828489.1">
    <property type="nucleotide sequence ID" value="XM_005828432.1"/>
</dbReference>
<reference evidence="4 6" key="1">
    <citation type="journal article" date="2012" name="Nature">
        <title>Algal genomes reveal evolutionary mosaicism and the fate of nucleomorphs.</title>
        <authorList>
            <consortium name="DOE Joint Genome Institute"/>
            <person name="Curtis B.A."/>
            <person name="Tanifuji G."/>
            <person name="Burki F."/>
            <person name="Gruber A."/>
            <person name="Irimia M."/>
            <person name="Maruyama S."/>
            <person name="Arias M.C."/>
            <person name="Ball S.G."/>
            <person name="Gile G.H."/>
            <person name="Hirakawa Y."/>
            <person name="Hopkins J.F."/>
            <person name="Kuo A."/>
            <person name="Rensing S.A."/>
            <person name="Schmutz J."/>
            <person name="Symeonidi A."/>
            <person name="Elias M."/>
            <person name="Eveleigh R.J."/>
            <person name="Herman E.K."/>
            <person name="Klute M.J."/>
            <person name="Nakayama T."/>
            <person name="Obornik M."/>
            <person name="Reyes-Prieto A."/>
            <person name="Armbrust E.V."/>
            <person name="Aves S.J."/>
            <person name="Beiko R.G."/>
            <person name="Coutinho P."/>
            <person name="Dacks J.B."/>
            <person name="Durnford D.G."/>
            <person name="Fast N.M."/>
            <person name="Green B.R."/>
            <person name="Grisdale C.J."/>
            <person name="Hempel F."/>
            <person name="Henrissat B."/>
            <person name="Hoppner M.P."/>
            <person name="Ishida K."/>
            <person name="Kim E."/>
            <person name="Koreny L."/>
            <person name="Kroth P.G."/>
            <person name="Liu Y."/>
            <person name="Malik S.B."/>
            <person name="Maier U.G."/>
            <person name="McRose D."/>
            <person name="Mock T."/>
            <person name="Neilson J.A."/>
            <person name="Onodera N.T."/>
            <person name="Poole A.M."/>
            <person name="Pritham E.J."/>
            <person name="Richards T.A."/>
            <person name="Rocap G."/>
            <person name="Roy S.W."/>
            <person name="Sarai C."/>
            <person name="Schaack S."/>
            <person name="Shirato S."/>
            <person name="Slamovits C.H."/>
            <person name="Spencer D.F."/>
            <person name="Suzuki S."/>
            <person name="Worden A.Z."/>
            <person name="Zauner S."/>
            <person name="Barry K."/>
            <person name="Bell C."/>
            <person name="Bharti A.K."/>
            <person name="Crow J.A."/>
            <person name="Grimwood J."/>
            <person name="Kramer R."/>
            <person name="Lindquist E."/>
            <person name="Lucas S."/>
            <person name="Salamov A."/>
            <person name="McFadden G.I."/>
            <person name="Lane C.E."/>
            <person name="Keeling P.J."/>
            <person name="Gray M.W."/>
            <person name="Grigoriev I.V."/>
            <person name="Archibald J.M."/>
        </authorList>
    </citation>
    <scope>NUCLEOTIDE SEQUENCE</scope>
    <source>
        <strain evidence="4 6">CCMP2712</strain>
    </source>
</reference>
<feature type="signal peptide" evidence="2">
    <location>
        <begin position="1"/>
        <end position="28"/>
    </location>
</feature>
<dbReference type="PaxDb" id="55529-EKX41509"/>
<dbReference type="PANTHER" id="PTHR33591">
    <property type="entry name" value="BETA-CAROTENE ISOMERASE D27"/>
    <property type="match status" value="1"/>
</dbReference>
<dbReference type="OMA" id="QLGPWFY"/>
<evidence type="ECO:0000256" key="1">
    <source>
        <dbReference type="SAM" id="Phobius"/>
    </source>
</evidence>
<keyword evidence="6" id="KW-1185">Reference proteome</keyword>
<dbReference type="Proteomes" id="UP000011087">
    <property type="component" value="Unassembled WGS sequence"/>
</dbReference>
<reference evidence="6" key="2">
    <citation type="submission" date="2012-11" db="EMBL/GenBank/DDBJ databases">
        <authorList>
            <person name="Kuo A."/>
            <person name="Curtis B.A."/>
            <person name="Tanifuji G."/>
            <person name="Burki F."/>
            <person name="Gruber A."/>
            <person name="Irimia M."/>
            <person name="Maruyama S."/>
            <person name="Arias M.C."/>
            <person name="Ball S.G."/>
            <person name="Gile G.H."/>
            <person name="Hirakawa Y."/>
            <person name="Hopkins J.F."/>
            <person name="Rensing S.A."/>
            <person name="Schmutz J."/>
            <person name="Symeonidi A."/>
            <person name="Elias M."/>
            <person name="Eveleigh R.J."/>
            <person name="Herman E.K."/>
            <person name="Klute M.J."/>
            <person name="Nakayama T."/>
            <person name="Obornik M."/>
            <person name="Reyes-Prieto A."/>
            <person name="Armbrust E.V."/>
            <person name="Aves S.J."/>
            <person name="Beiko R.G."/>
            <person name="Coutinho P."/>
            <person name="Dacks J.B."/>
            <person name="Durnford D.G."/>
            <person name="Fast N.M."/>
            <person name="Green B.R."/>
            <person name="Grisdale C."/>
            <person name="Hempe F."/>
            <person name="Henrissat B."/>
            <person name="Hoppner M.P."/>
            <person name="Ishida K.-I."/>
            <person name="Kim E."/>
            <person name="Koreny L."/>
            <person name="Kroth P.G."/>
            <person name="Liu Y."/>
            <person name="Malik S.-B."/>
            <person name="Maier U.G."/>
            <person name="McRose D."/>
            <person name="Mock T."/>
            <person name="Neilson J.A."/>
            <person name="Onodera N.T."/>
            <person name="Poole A.M."/>
            <person name="Pritham E.J."/>
            <person name="Richards T.A."/>
            <person name="Rocap G."/>
            <person name="Roy S.W."/>
            <person name="Sarai C."/>
            <person name="Schaack S."/>
            <person name="Shirato S."/>
            <person name="Slamovits C.H."/>
            <person name="Spencer D.F."/>
            <person name="Suzuki S."/>
            <person name="Worden A.Z."/>
            <person name="Zauner S."/>
            <person name="Barry K."/>
            <person name="Bell C."/>
            <person name="Bharti A.K."/>
            <person name="Crow J.A."/>
            <person name="Grimwood J."/>
            <person name="Kramer R."/>
            <person name="Lindquist E."/>
            <person name="Lucas S."/>
            <person name="Salamov A."/>
            <person name="McFadden G.I."/>
            <person name="Lane C.E."/>
            <person name="Keeling P.J."/>
            <person name="Gray M.W."/>
            <person name="Grigoriev I.V."/>
            <person name="Archibald J.M."/>
        </authorList>
    </citation>
    <scope>NUCLEOTIDE SEQUENCE</scope>
    <source>
        <strain evidence="6">CCMP2712</strain>
    </source>
</reference>
<sequence length="398" mass="44415">MLSCRKQMFRSVLRVAFCLSLALVDVSCFLCPPAALDIPRGPAARRCAGRGSGMRMMLFPSADVKKEAWAWSHTERNEESKILRLTAEIEAQGGKDKAAGDLLAERRSLLHQLIQHDYAAYVRAATALGGMVDRNDLPNVQDVPYEGRVRKQPQKVDISLLDKSRAVNREAYEAELFPSCSLPNVTYTESPLDKVLLSIFRSLVAKETGFQSEKEGILGLLEQGREYLLRPGQTAEAQNRMVYNTLAGLLTPVMPPFYKVFMSGIIAGKQYGPWPWAAWLTSFVTPTFFGFLVGPSRPNRRKDGQLGGLVVEKCKFLQESGCKSLCINQCKLPAQQFFSQELGLPLTVTPNFETQECQWSFGEHPIDVDKDPRIPRGCLSECPTREALVSMRESRSCV</sequence>
<evidence type="ECO:0000313" key="6">
    <source>
        <dbReference type="Proteomes" id="UP000011087"/>
    </source>
</evidence>
<dbReference type="PANTHER" id="PTHR33591:SF2">
    <property type="entry name" value="BETA-CAROTENE ISOMERASE D27"/>
    <property type="match status" value="1"/>
</dbReference>
<proteinExistence type="predicted"/>
<accession>L1J019</accession>
<feature type="domain" description="Beta-carotene isomerase D27-like C-terminal" evidence="3">
    <location>
        <begin position="305"/>
        <end position="368"/>
    </location>
</feature>
<dbReference type="Pfam" id="PF13225">
    <property type="entry name" value="D27-like_C"/>
    <property type="match status" value="1"/>
</dbReference>
<name>L1J019_GUITC</name>
<dbReference type="AlphaFoldDB" id="L1J019"/>
<evidence type="ECO:0000313" key="4">
    <source>
        <dbReference type="EMBL" id="EKX41509.1"/>
    </source>
</evidence>
<feature type="chain" id="PRO_5008770732" description="Beta-carotene isomerase D27-like C-terminal domain-containing protein" evidence="2">
    <location>
        <begin position="29"/>
        <end position="398"/>
    </location>
</feature>
<keyword evidence="2" id="KW-0732">Signal</keyword>
<dbReference type="KEGG" id="gtt:GUITHDRAFT_164374"/>
<dbReference type="InterPro" id="IPR038938">
    <property type="entry name" value="D27-like"/>
</dbReference>
<dbReference type="GeneID" id="17298124"/>
<keyword evidence="1" id="KW-0812">Transmembrane</keyword>
<keyword evidence="1" id="KW-0472">Membrane</keyword>
<reference evidence="5" key="3">
    <citation type="submission" date="2016-03" db="UniProtKB">
        <authorList>
            <consortium name="EnsemblProtists"/>
        </authorList>
    </citation>
    <scope>IDENTIFICATION</scope>
</reference>
<dbReference type="STRING" id="905079.L1J019"/>